<evidence type="ECO:0000313" key="3">
    <source>
        <dbReference type="Proteomes" id="UP000094936"/>
    </source>
</evidence>
<keyword evidence="1" id="KW-0472">Membrane</keyword>
<comment type="caution">
    <text evidence="2">The sequence shown here is derived from an EMBL/GenBank/DDBJ whole genome shotgun (WGS) entry which is preliminary data.</text>
</comment>
<keyword evidence="1" id="KW-0812">Transmembrane</keyword>
<name>A0A1C3ESV3_9GAMM</name>
<dbReference type="EMBL" id="LYBM01000001">
    <property type="protein sequence ID" value="ODA36265.1"/>
    <property type="molecule type" value="Genomic_DNA"/>
</dbReference>
<feature type="transmembrane region" description="Helical" evidence="1">
    <location>
        <begin position="31"/>
        <end position="48"/>
    </location>
</feature>
<proteinExistence type="predicted"/>
<dbReference type="RefSeq" id="WP_068898404.1">
    <property type="nucleotide sequence ID" value="NZ_JBHUIF010000002.1"/>
</dbReference>
<protein>
    <submittedName>
        <fullName evidence="2">Uncharacterized protein</fullName>
    </submittedName>
</protein>
<keyword evidence="1" id="KW-1133">Transmembrane helix</keyword>
<keyword evidence="3" id="KW-1185">Reference proteome</keyword>
<organism evidence="2 3">
    <name type="scientific">Veronia pacifica</name>
    <dbReference type="NCBI Taxonomy" id="1080227"/>
    <lineage>
        <taxon>Bacteria</taxon>
        <taxon>Pseudomonadati</taxon>
        <taxon>Pseudomonadota</taxon>
        <taxon>Gammaproteobacteria</taxon>
        <taxon>Vibrionales</taxon>
        <taxon>Vibrionaceae</taxon>
        <taxon>Veronia</taxon>
    </lineage>
</organism>
<gene>
    <name evidence="2" type="ORF">A8L45_01305</name>
</gene>
<evidence type="ECO:0000313" key="2">
    <source>
        <dbReference type="EMBL" id="ODA36265.1"/>
    </source>
</evidence>
<reference evidence="2 3" key="1">
    <citation type="submission" date="2016-05" db="EMBL/GenBank/DDBJ databases">
        <title>Genomic Taxonomy of the Vibrionaceae.</title>
        <authorList>
            <person name="Gomez-Gil B."/>
            <person name="Enciso-Ibarra J."/>
        </authorList>
    </citation>
    <scope>NUCLEOTIDE SEQUENCE [LARGE SCALE GENOMIC DNA]</scope>
    <source>
        <strain evidence="2 3">CAIM 1920</strain>
    </source>
</reference>
<dbReference type="AlphaFoldDB" id="A0A1C3ESV3"/>
<accession>A0A1C3ESV3</accession>
<evidence type="ECO:0000256" key="1">
    <source>
        <dbReference type="SAM" id="Phobius"/>
    </source>
</evidence>
<dbReference type="Proteomes" id="UP000094936">
    <property type="component" value="Unassembled WGS sequence"/>
</dbReference>
<sequence>MSQSMTLICYIVAVFFTWQSSDDLTAQQAIGIYLLGGYALMGISHLLTNHHRDNVINHY</sequence>